<dbReference type="Gene3D" id="1.20.1250.20">
    <property type="entry name" value="MFS general substrate transporter like domains"/>
    <property type="match status" value="1"/>
</dbReference>
<feature type="transmembrane region" description="Helical" evidence="7">
    <location>
        <begin position="281"/>
        <end position="300"/>
    </location>
</feature>
<dbReference type="Pfam" id="PF07690">
    <property type="entry name" value="MFS_1"/>
    <property type="match status" value="1"/>
</dbReference>
<evidence type="ECO:0000313" key="9">
    <source>
        <dbReference type="EMBL" id="GAG57673.1"/>
    </source>
</evidence>
<keyword evidence="5 7" id="KW-1133">Transmembrane helix</keyword>
<keyword evidence="4 7" id="KW-0812">Transmembrane</keyword>
<organism evidence="9">
    <name type="scientific">marine sediment metagenome</name>
    <dbReference type="NCBI Taxonomy" id="412755"/>
    <lineage>
        <taxon>unclassified sequences</taxon>
        <taxon>metagenomes</taxon>
        <taxon>ecological metagenomes</taxon>
    </lineage>
</organism>
<feature type="transmembrane region" description="Helical" evidence="7">
    <location>
        <begin position="187"/>
        <end position="209"/>
    </location>
</feature>
<evidence type="ECO:0000256" key="3">
    <source>
        <dbReference type="ARBA" id="ARBA00022475"/>
    </source>
</evidence>
<dbReference type="CDD" id="cd06173">
    <property type="entry name" value="MFS_MefA_like"/>
    <property type="match status" value="1"/>
</dbReference>
<sequence length="321" mass="34623">NLINIQAIFISQVLLSVCAAFFNPAIPAVIPQIIDKSQLAKANSMTGFIRGFSSMIGPILGGIAVASLGYAAVFAFNALSFIISAAFECFLEIPNHRNKQIARVGIIRNAIEGLEYIFRFKKLIIILIMVAVIHFFVGSIEVLIPVFSSQLAGTGAKNLGYIQTFFGLGTVLTALIISFYNINGKEVSLLFGGVLAFGAVCLAIAYLSISGINSVMIYLGPFLLLGSFIILAATCFRTLLQKTVENEIAGRVFGAAGTIGDISIPIAMLTYGFLLRLVTCSWLLATTGTVLILLSGLFYCSYRRIDVPDKGHLMIDPEFHE</sequence>
<gene>
    <name evidence="9" type="ORF">S01H4_19609</name>
</gene>
<evidence type="ECO:0000256" key="2">
    <source>
        <dbReference type="ARBA" id="ARBA00022448"/>
    </source>
</evidence>
<comment type="subcellular location">
    <subcellularLocation>
        <location evidence="1">Cell membrane</location>
        <topology evidence="1">Multi-pass membrane protein</topology>
    </subcellularLocation>
</comment>
<feature type="transmembrane region" description="Helical" evidence="7">
    <location>
        <begin position="159"/>
        <end position="180"/>
    </location>
</feature>
<feature type="transmembrane region" description="Helical" evidence="7">
    <location>
        <begin position="252"/>
        <end position="275"/>
    </location>
</feature>
<feature type="transmembrane region" description="Helical" evidence="7">
    <location>
        <begin position="215"/>
        <end position="240"/>
    </location>
</feature>
<keyword evidence="6 7" id="KW-0472">Membrane</keyword>
<evidence type="ECO:0000256" key="5">
    <source>
        <dbReference type="ARBA" id="ARBA00022989"/>
    </source>
</evidence>
<evidence type="ECO:0000256" key="1">
    <source>
        <dbReference type="ARBA" id="ARBA00004651"/>
    </source>
</evidence>
<evidence type="ECO:0000256" key="4">
    <source>
        <dbReference type="ARBA" id="ARBA00022692"/>
    </source>
</evidence>
<feature type="transmembrane region" description="Helical" evidence="7">
    <location>
        <begin position="6"/>
        <end position="26"/>
    </location>
</feature>
<name>X0ZB93_9ZZZZ</name>
<protein>
    <recommendedName>
        <fullName evidence="8">Major facilitator superfamily (MFS) profile domain-containing protein</fullName>
    </recommendedName>
</protein>
<dbReference type="InterPro" id="IPR011701">
    <property type="entry name" value="MFS"/>
</dbReference>
<dbReference type="AlphaFoldDB" id="X0ZB93"/>
<feature type="transmembrane region" description="Helical" evidence="7">
    <location>
        <begin position="123"/>
        <end position="147"/>
    </location>
</feature>
<dbReference type="GO" id="GO:0005886">
    <property type="term" value="C:plasma membrane"/>
    <property type="evidence" value="ECO:0007669"/>
    <property type="project" value="UniProtKB-SubCell"/>
</dbReference>
<evidence type="ECO:0000256" key="7">
    <source>
        <dbReference type="SAM" id="Phobius"/>
    </source>
</evidence>
<feature type="non-terminal residue" evidence="9">
    <location>
        <position position="1"/>
    </location>
</feature>
<dbReference type="PANTHER" id="PTHR43266:SF2">
    <property type="entry name" value="MAJOR FACILITATOR SUPERFAMILY (MFS) PROFILE DOMAIN-CONTAINING PROTEIN"/>
    <property type="match status" value="1"/>
</dbReference>
<dbReference type="EMBL" id="BART01008756">
    <property type="protein sequence ID" value="GAG57673.1"/>
    <property type="molecule type" value="Genomic_DNA"/>
</dbReference>
<dbReference type="GO" id="GO:0022857">
    <property type="term" value="F:transmembrane transporter activity"/>
    <property type="evidence" value="ECO:0007669"/>
    <property type="project" value="InterPro"/>
</dbReference>
<dbReference type="InterPro" id="IPR036259">
    <property type="entry name" value="MFS_trans_sf"/>
</dbReference>
<accession>X0ZB93</accession>
<keyword evidence="3" id="KW-1003">Cell membrane</keyword>
<dbReference type="InterPro" id="IPR020846">
    <property type="entry name" value="MFS_dom"/>
</dbReference>
<dbReference type="SUPFAM" id="SSF103473">
    <property type="entry name" value="MFS general substrate transporter"/>
    <property type="match status" value="1"/>
</dbReference>
<evidence type="ECO:0000259" key="8">
    <source>
        <dbReference type="PROSITE" id="PS50850"/>
    </source>
</evidence>
<comment type="caution">
    <text evidence="9">The sequence shown here is derived from an EMBL/GenBank/DDBJ whole genome shotgun (WGS) entry which is preliminary data.</text>
</comment>
<proteinExistence type="predicted"/>
<dbReference type="PROSITE" id="PS50850">
    <property type="entry name" value="MFS"/>
    <property type="match status" value="1"/>
</dbReference>
<feature type="transmembrane region" description="Helical" evidence="7">
    <location>
        <begin position="47"/>
        <end position="68"/>
    </location>
</feature>
<dbReference type="PANTHER" id="PTHR43266">
    <property type="entry name" value="MACROLIDE-EFFLUX PROTEIN"/>
    <property type="match status" value="1"/>
</dbReference>
<keyword evidence="2" id="KW-0813">Transport</keyword>
<feature type="domain" description="Major facilitator superfamily (MFS) profile" evidence="8">
    <location>
        <begin position="1"/>
        <end position="304"/>
    </location>
</feature>
<evidence type="ECO:0000256" key="6">
    <source>
        <dbReference type="ARBA" id="ARBA00023136"/>
    </source>
</evidence>
<reference evidence="9" key="1">
    <citation type="journal article" date="2014" name="Front. Microbiol.">
        <title>High frequency of phylogenetically diverse reductive dehalogenase-homologous genes in deep subseafloor sedimentary metagenomes.</title>
        <authorList>
            <person name="Kawai M."/>
            <person name="Futagami T."/>
            <person name="Toyoda A."/>
            <person name="Takaki Y."/>
            <person name="Nishi S."/>
            <person name="Hori S."/>
            <person name="Arai W."/>
            <person name="Tsubouchi T."/>
            <person name="Morono Y."/>
            <person name="Uchiyama I."/>
            <person name="Ito T."/>
            <person name="Fujiyama A."/>
            <person name="Inagaki F."/>
            <person name="Takami H."/>
        </authorList>
    </citation>
    <scope>NUCLEOTIDE SEQUENCE</scope>
    <source>
        <strain evidence="9">Expedition CK06-06</strain>
    </source>
</reference>